<reference evidence="3" key="1">
    <citation type="submission" date="2010-11" db="EMBL/GenBank/DDBJ databases">
        <title>The genome sequence of Microbotryum violaceum strain p1A1 Lamole.</title>
        <authorList>
            <person name="Cuomo C."/>
            <person name="Perlin M."/>
            <person name="Young S.K."/>
            <person name="Zeng Q."/>
            <person name="Gargeya S."/>
            <person name="Alvarado L."/>
            <person name="Berlin A."/>
            <person name="Chapman S.B."/>
            <person name="Chen Z."/>
            <person name="Freedman E."/>
            <person name="Gellesch M."/>
            <person name="Goldberg J."/>
            <person name="Griggs A."/>
            <person name="Gujja S."/>
            <person name="Heilman E."/>
            <person name="Heiman D."/>
            <person name="Howarth C."/>
            <person name="Mehta T."/>
            <person name="Neiman D."/>
            <person name="Pearson M."/>
            <person name="Roberts A."/>
            <person name="Saif S."/>
            <person name="Shea T."/>
            <person name="Shenoy N."/>
            <person name="Sisk P."/>
            <person name="Stolte C."/>
            <person name="Sykes S."/>
            <person name="White J."/>
            <person name="Yandava C."/>
            <person name="Haas B."/>
            <person name="Nusbaum C."/>
            <person name="Birren B."/>
        </authorList>
    </citation>
    <scope>NUCLEOTIDE SEQUENCE [LARGE SCALE GENOMIC DNA]</scope>
    <source>
        <strain evidence="3">p1A1 Lamole</strain>
    </source>
</reference>
<keyword evidence="3" id="KW-1185">Reference proteome</keyword>
<dbReference type="EnsemblFungi" id="MVLG_06516T0">
    <property type="protein sequence ID" value="MVLG_06516T0"/>
    <property type="gene ID" value="MVLG_06516"/>
</dbReference>
<dbReference type="OrthoDB" id="2540094at2759"/>
<protein>
    <submittedName>
        <fullName evidence="1 2">Uncharacterized protein</fullName>
    </submittedName>
</protein>
<dbReference type="EMBL" id="AEIJ01000785">
    <property type="status" value="NOT_ANNOTATED_CDS"/>
    <property type="molecule type" value="Genomic_DNA"/>
</dbReference>
<evidence type="ECO:0000313" key="3">
    <source>
        <dbReference type="Proteomes" id="UP000017200"/>
    </source>
</evidence>
<evidence type="ECO:0000313" key="2">
    <source>
        <dbReference type="EnsemblFungi" id="MVLG_06516T0"/>
    </source>
</evidence>
<name>U5HHI5_USTV1</name>
<organism evidence="1">
    <name type="scientific">Microbotryum lychnidis-dioicae (strain p1A1 Lamole / MvSl-1064)</name>
    <name type="common">Anther smut fungus</name>
    <dbReference type="NCBI Taxonomy" id="683840"/>
    <lineage>
        <taxon>Eukaryota</taxon>
        <taxon>Fungi</taxon>
        <taxon>Dikarya</taxon>
        <taxon>Basidiomycota</taxon>
        <taxon>Pucciniomycotina</taxon>
        <taxon>Microbotryomycetes</taxon>
        <taxon>Microbotryales</taxon>
        <taxon>Microbotryaceae</taxon>
        <taxon>Microbotryum</taxon>
    </lineage>
</organism>
<feature type="non-terminal residue" evidence="1">
    <location>
        <position position="416"/>
    </location>
</feature>
<dbReference type="EMBL" id="GL541767">
    <property type="protein sequence ID" value="KDE02982.1"/>
    <property type="molecule type" value="Genomic_DNA"/>
</dbReference>
<proteinExistence type="predicted"/>
<sequence>MEIGPTLYSPPSQPLSDPISGLCDTLEAIEEQRFNLATSLDPSESNLEKLRDAVLNVSDVGSPSRSESPFSNSIILSGYLAKRPDIVRGSASLTALGPQYVSLTDKTMWTAMGEISSTRPSIPLVYLRGFPAIVREHLEYSLVFENKFPGSALEERLFRKRLEGLDLDLVVSRFYVGWTTRDVILRAQEDQELIKKDELGTQFGNYISSIGRGRVNDFNIFILNLPSTTIHRSQARQLTEQFEAFFIALLGHASLNSASGGTTTRWTADNGLFRWRDIISAPLVAQAQVEVIEAADSLAEESWPLTQADRDTANRRASHEFETAVRNHFQDFKEYFENKRIALVDPQNVQITPAYFEQLVLAACAVPFNRFGQIITMNVFEVPPASEFNGVTRFFGDDPGAMREWSSDIDLRMERG</sequence>
<dbReference type="HOGENOM" id="CLU_661512_0_0_1"/>
<reference evidence="1" key="2">
    <citation type="submission" date="2010-11" db="EMBL/GenBank/DDBJ databases">
        <authorList>
            <consortium name="The Broad Institute Genome Sequencing Platform"/>
            <person name="Earl A."/>
            <person name="Ward D."/>
            <person name="Feldgarden M."/>
            <person name="Gevers D."/>
            <person name="Butler R."/>
            <person name="Young S.K."/>
            <person name="Zeng Q."/>
            <person name="Gargeya S."/>
            <person name="Fitzgerald M."/>
            <person name="Haas B."/>
            <person name="Abouelleil A."/>
            <person name="Alvarado L."/>
            <person name="Arachchi H.M."/>
            <person name="Berlin A."/>
            <person name="Brown A."/>
            <person name="Chapman S.B."/>
            <person name="Chen Z."/>
            <person name="Dunbar C."/>
            <person name="Freedman E."/>
            <person name="Gearin G."/>
            <person name="Gellesch M."/>
            <person name="Goldberg J."/>
            <person name="Griggs A."/>
            <person name="Gujja S."/>
            <person name="Heilman E."/>
            <person name="Heiman D."/>
            <person name="Howarth C."/>
            <person name="Larson L."/>
            <person name="Lui A."/>
            <person name="MacDonald P.J.P."/>
            <person name="Mehta T."/>
            <person name="Montmayeur A."/>
            <person name="Murphy C."/>
            <person name="Neiman D."/>
            <person name="Pearson M."/>
            <person name="Priest M."/>
            <person name="Roberts A."/>
            <person name="Saif S."/>
            <person name="Shea T."/>
            <person name="Shenoy N."/>
            <person name="Sisk P."/>
            <person name="Stolte C."/>
            <person name="Sykes S."/>
            <person name="White J."/>
            <person name="Yandava C."/>
            <person name="Wortman J."/>
            <person name="Nusbaum C."/>
            <person name="Birren B."/>
        </authorList>
    </citation>
    <scope>NUCLEOTIDE SEQUENCE</scope>
    <source>
        <strain evidence="1">P1A1 Lamole</strain>
    </source>
</reference>
<gene>
    <name evidence="1" type="ORF">MVLG_06516</name>
</gene>
<accession>U5HHI5</accession>
<reference evidence="1 3" key="3">
    <citation type="journal article" date="2015" name="BMC Genomics">
        <title>Sex and parasites: genomic and transcriptomic analysis of Microbotryum lychnidis-dioicae, the biotrophic and plant-castrating anther smut fungus.</title>
        <authorList>
            <person name="Perlin M.H."/>
            <person name="Amselem J."/>
            <person name="Fontanillas E."/>
            <person name="Toh S.S."/>
            <person name="Chen Z."/>
            <person name="Goldberg J."/>
            <person name="Duplessis S."/>
            <person name="Henrissat B."/>
            <person name="Young S."/>
            <person name="Zeng Q."/>
            <person name="Aguileta G."/>
            <person name="Petit E."/>
            <person name="Badouin H."/>
            <person name="Andrews J."/>
            <person name="Razeeq D."/>
            <person name="Gabaldon T."/>
            <person name="Quesneville H."/>
            <person name="Giraud T."/>
            <person name="Hood M.E."/>
            <person name="Schultz D.J."/>
            <person name="Cuomo C.A."/>
        </authorList>
    </citation>
    <scope>NUCLEOTIDE SEQUENCE [LARGE SCALE GENOMIC DNA]</scope>
    <source>
        <strain evidence="3">p1A1 Lamole</strain>
        <strain evidence="1">P1A1 Lamole</strain>
    </source>
</reference>
<evidence type="ECO:0000313" key="1">
    <source>
        <dbReference type="EMBL" id="KDE02982.1"/>
    </source>
</evidence>
<dbReference type="AlphaFoldDB" id="U5HHI5"/>
<dbReference type="Proteomes" id="UP000017200">
    <property type="component" value="Unassembled WGS sequence"/>
</dbReference>
<dbReference type="InParanoid" id="U5HHI5"/>
<reference evidence="2" key="4">
    <citation type="submission" date="2015-06" db="UniProtKB">
        <authorList>
            <consortium name="EnsemblFungi"/>
        </authorList>
    </citation>
    <scope>IDENTIFICATION</scope>
</reference>